<accession>E4YKH0</accession>
<protein>
    <submittedName>
        <fullName evidence="1">Uncharacterized protein</fullName>
    </submittedName>
</protein>
<dbReference type="EMBL" id="FN654705">
    <property type="protein sequence ID" value="CBY35981.1"/>
    <property type="molecule type" value="Genomic_DNA"/>
</dbReference>
<proteinExistence type="predicted"/>
<evidence type="ECO:0000313" key="1">
    <source>
        <dbReference type="EMBL" id="CBY35981.1"/>
    </source>
</evidence>
<reference evidence="1" key="1">
    <citation type="journal article" date="2010" name="Science">
        <title>Plasticity of animal genome architecture unmasked by rapid evolution of a pelagic tunicate.</title>
        <authorList>
            <person name="Denoeud F."/>
            <person name="Henriet S."/>
            <person name="Mungpakdee S."/>
            <person name="Aury J.M."/>
            <person name="Da Silva C."/>
            <person name="Brinkmann H."/>
            <person name="Mikhaleva J."/>
            <person name="Olsen L.C."/>
            <person name="Jubin C."/>
            <person name="Canestro C."/>
            <person name="Bouquet J.M."/>
            <person name="Danks G."/>
            <person name="Poulain J."/>
            <person name="Campsteijn C."/>
            <person name="Adamski M."/>
            <person name="Cross I."/>
            <person name="Yadetie F."/>
            <person name="Muffato M."/>
            <person name="Louis A."/>
            <person name="Butcher S."/>
            <person name="Tsagkogeorga G."/>
            <person name="Konrad A."/>
            <person name="Singh S."/>
            <person name="Jensen M.F."/>
            <person name="Cong E.H."/>
            <person name="Eikeseth-Otteraa H."/>
            <person name="Noel B."/>
            <person name="Anthouard V."/>
            <person name="Porcel B.M."/>
            <person name="Kachouri-Lafond R."/>
            <person name="Nishino A."/>
            <person name="Ugolini M."/>
            <person name="Chourrout P."/>
            <person name="Nishida H."/>
            <person name="Aasland R."/>
            <person name="Huzurbazar S."/>
            <person name="Westhof E."/>
            <person name="Delsuc F."/>
            <person name="Lehrach H."/>
            <person name="Reinhardt R."/>
            <person name="Weissenbach J."/>
            <person name="Roy S.W."/>
            <person name="Artiguenave F."/>
            <person name="Postlethwait J.H."/>
            <person name="Manak J.R."/>
            <person name="Thompson E.M."/>
            <person name="Jaillon O."/>
            <person name="Du Pasquier L."/>
            <person name="Boudinot P."/>
            <person name="Liberles D.A."/>
            <person name="Volff J.N."/>
            <person name="Philippe H."/>
            <person name="Lenhard B."/>
            <person name="Roest Crollius H."/>
            <person name="Wincker P."/>
            <person name="Chourrout D."/>
        </authorList>
    </citation>
    <scope>NUCLEOTIDE SEQUENCE [LARGE SCALE GENOMIC DNA]</scope>
</reference>
<name>E4YKH0_OIKDI</name>
<dbReference type="AlphaFoldDB" id="E4YKH0"/>
<organism evidence="1">
    <name type="scientific">Oikopleura dioica</name>
    <name type="common">Tunicate</name>
    <dbReference type="NCBI Taxonomy" id="34765"/>
    <lineage>
        <taxon>Eukaryota</taxon>
        <taxon>Metazoa</taxon>
        <taxon>Chordata</taxon>
        <taxon>Tunicata</taxon>
        <taxon>Appendicularia</taxon>
        <taxon>Copelata</taxon>
        <taxon>Oikopleuridae</taxon>
        <taxon>Oikopleura</taxon>
    </lineage>
</organism>
<dbReference type="Proteomes" id="UP000011014">
    <property type="component" value="Unassembled WGS sequence"/>
</dbReference>
<gene>
    <name evidence="1" type="ORF">GSOID_T00028457001</name>
</gene>
<sequence length="139" mass="16107">MLEDCCGSRLYCNSVIRGEKIGCADKITPFWIETLISHLLGQMDVEMAFDFVENVFENLENTNYQMPVPLKRPSGDSWPDEIIRAWFKAQIEDRIRVLDERDVFLNQSAGSVLLSNTVVAMLDQLYEENPSLEYFNYKN</sequence>